<dbReference type="PROSITE" id="PS01036">
    <property type="entry name" value="HSP70_3"/>
    <property type="match status" value="1"/>
</dbReference>
<keyword evidence="8" id="KW-1185">Reference proteome</keyword>
<feature type="compositionally biased region" description="Pro residues" evidence="6">
    <location>
        <begin position="426"/>
        <end position="436"/>
    </location>
</feature>
<evidence type="ECO:0000313" key="8">
    <source>
        <dbReference type="Proteomes" id="UP001501470"/>
    </source>
</evidence>
<dbReference type="PANTHER" id="PTHR42749">
    <property type="entry name" value="CELL SHAPE-DETERMINING PROTEIN MREB"/>
    <property type="match status" value="1"/>
</dbReference>
<sequence>MELGVDLGTSSTVAFLRRDGGPPEPVLFDGAPLLPSAVLAGDAGDFLVGRDAVYAARARPERFEGNPKRRIDDGVVLLGAEVTVEALLGALLHRVVTEARRIGGTGVTGATICHPAAWGPGRRATLLRAAATAGLDPARVRLVPEPVAAAAFHLRRHGPAPADLLVYDLGAGTFDVAVVRHGPVSGGPGTGGMEVLCSAGLDETGGQDVDAAIVDLLRRRSGAPELWARLDNPATVADRAARRQLWDDVRNAKEMLSRTSSALLYLPLLDTDQILTREELDGLAAPLIQRTVAAVTATLAECPVPLRPLGAVILVGGASRMPLVATMLHRALGIAPTIIDQPELVVAAGSIDPMVTGLPPAGPPAGQRPIGWTGPVPISGGDTSGAVPLSPQAPAAWQHPAPTSGPPQPLPTSGPPQPMPGQVQPGPVPPGQPQPPGWQQHTGWSHHQAPPQQLPPQQPPVPPQQAPVPSQRQWVPPQHQWPAPPVHLPQPPQGQPPAWQGEQSWQVPRPDGPVWTAPPGSAGTVLVNVELIELVTPSLQGVTLRGQLHGGDAFEHVFAADPDGRLLLFPDTAALARHAAADPSDRLIATPPWQVRTDGGDELHFDLELLVEHLGGPPQRWLPSFVCRCRDLCAQLVVYLDLDDAEDLLGEHSTIDQVDDILRRHLADATAGRGAQRRLARIDQAQLLEDWTDLIALIEQSTVSAP</sequence>
<feature type="compositionally biased region" description="Low complexity" evidence="6">
    <location>
        <begin position="392"/>
        <end position="402"/>
    </location>
</feature>
<keyword evidence="4" id="KW-0346">Stress response</keyword>
<evidence type="ECO:0000313" key="7">
    <source>
        <dbReference type="EMBL" id="GAA1527099.1"/>
    </source>
</evidence>
<evidence type="ECO:0000256" key="1">
    <source>
        <dbReference type="ARBA" id="ARBA00007381"/>
    </source>
</evidence>
<accession>A0ABP4LLW8</accession>
<dbReference type="InterPro" id="IPR043129">
    <property type="entry name" value="ATPase_NBD"/>
</dbReference>
<proteinExistence type="inferred from homology"/>
<evidence type="ECO:0000256" key="3">
    <source>
        <dbReference type="ARBA" id="ARBA00022840"/>
    </source>
</evidence>
<keyword evidence="2" id="KW-0547">Nucleotide-binding</keyword>
<gene>
    <name evidence="7" type="ORF">GCM10009827_050100</name>
</gene>
<dbReference type="InterPro" id="IPR013126">
    <property type="entry name" value="Hsp_70_fam"/>
</dbReference>
<dbReference type="RefSeq" id="WP_344504513.1">
    <property type="nucleotide sequence ID" value="NZ_BAAAQD010000010.1"/>
</dbReference>
<evidence type="ECO:0008006" key="9">
    <source>
        <dbReference type="Google" id="ProtNLM"/>
    </source>
</evidence>
<name>A0ABP4LLW8_9ACTN</name>
<dbReference type="PANTHER" id="PTHR42749:SF1">
    <property type="entry name" value="CELL SHAPE-DETERMINING PROTEIN MREB"/>
    <property type="match status" value="1"/>
</dbReference>
<dbReference type="PRINTS" id="PR00301">
    <property type="entry name" value="HEATSHOCK70"/>
</dbReference>
<evidence type="ECO:0000256" key="5">
    <source>
        <dbReference type="ARBA" id="ARBA00023186"/>
    </source>
</evidence>
<dbReference type="SUPFAM" id="SSF53067">
    <property type="entry name" value="Actin-like ATPase domain"/>
    <property type="match status" value="2"/>
</dbReference>
<reference evidence="8" key="1">
    <citation type="journal article" date="2019" name="Int. J. Syst. Evol. Microbiol.">
        <title>The Global Catalogue of Microorganisms (GCM) 10K type strain sequencing project: providing services to taxonomists for standard genome sequencing and annotation.</title>
        <authorList>
            <consortium name="The Broad Institute Genomics Platform"/>
            <consortium name="The Broad Institute Genome Sequencing Center for Infectious Disease"/>
            <person name="Wu L."/>
            <person name="Ma J."/>
        </authorList>
    </citation>
    <scope>NUCLEOTIDE SEQUENCE [LARGE SCALE GENOMIC DNA]</scope>
    <source>
        <strain evidence="8">JCM 15933</strain>
    </source>
</reference>
<feature type="compositionally biased region" description="Pro residues" evidence="6">
    <location>
        <begin position="482"/>
        <end position="495"/>
    </location>
</feature>
<evidence type="ECO:0000256" key="6">
    <source>
        <dbReference type="SAM" id="MobiDB-lite"/>
    </source>
</evidence>
<feature type="compositionally biased region" description="Pro residues" evidence="6">
    <location>
        <begin position="403"/>
        <end position="419"/>
    </location>
</feature>
<evidence type="ECO:0000256" key="2">
    <source>
        <dbReference type="ARBA" id="ARBA00022741"/>
    </source>
</evidence>
<dbReference type="Gene3D" id="3.30.420.40">
    <property type="match status" value="2"/>
</dbReference>
<feature type="region of interest" description="Disordered" evidence="6">
    <location>
        <begin position="357"/>
        <end position="510"/>
    </location>
</feature>
<comment type="caution">
    <text evidence="7">The sequence shown here is derived from an EMBL/GenBank/DDBJ whole genome shotgun (WGS) entry which is preliminary data.</text>
</comment>
<dbReference type="Pfam" id="PF00012">
    <property type="entry name" value="HSP70"/>
    <property type="match status" value="1"/>
</dbReference>
<dbReference type="EMBL" id="BAAAQD010000010">
    <property type="protein sequence ID" value="GAA1527099.1"/>
    <property type="molecule type" value="Genomic_DNA"/>
</dbReference>
<keyword evidence="5" id="KW-0143">Chaperone</keyword>
<dbReference type="Gene3D" id="3.90.640.10">
    <property type="entry name" value="Actin, Chain A, domain 4"/>
    <property type="match status" value="1"/>
</dbReference>
<organism evidence="7 8">
    <name type="scientific">Dactylosporangium maewongense</name>
    <dbReference type="NCBI Taxonomy" id="634393"/>
    <lineage>
        <taxon>Bacteria</taxon>
        <taxon>Bacillati</taxon>
        <taxon>Actinomycetota</taxon>
        <taxon>Actinomycetes</taxon>
        <taxon>Micromonosporales</taxon>
        <taxon>Micromonosporaceae</taxon>
        <taxon>Dactylosporangium</taxon>
    </lineage>
</organism>
<evidence type="ECO:0000256" key="4">
    <source>
        <dbReference type="ARBA" id="ARBA00023016"/>
    </source>
</evidence>
<comment type="similarity">
    <text evidence="1">Belongs to the heat shock protein 70 family.</text>
</comment>
<keyword evidence="3" id="KW-0067">ATP-binding</keyword>
<protein>
    <recommendedName>
        <fullName evidence="9">Hsp70 protein</fullName>
    </recommendedName>
</protein>
<dbReference type="InterPro" id="IPR018181">
    <property type="entry name" value="Heat_shock_70_CS"/>
</dbReference>
<dbReference type="Proteomes" id="UP001501470">
    <property type="component" value="Unassembled WGS sequence"/>
</dbReference>
<feature type="compositionally biased region" description="Pro residues" evidence="6">
    <location>
        <begin position="452"/>
        <end position="466"/>
    </location>
</feature>